<dbReference type="GO" id="GO:0008360">
    <property type="term" value="P:regulation of cell shape"/>
    <property type="evidence" value="ECO:0007669"/>
    <property type="project" value="UniProtKB-KW"/>
</dbReference>
<evidence type="ECO:0000256" key="7">
    <source>
        <dbReference type="ARBA" id="ARBA00022676"/>
    </source>
</evidence>
<dbReference type="GO" id="GO:0009252">
    <property type="term" value="P:peptidoglycan biosynthetic process"/>
    <property type="evidence" value="ECO:0007669"/>
    <property type="project" value="UniProtKB-KW"/>
</dbReference>
<dbReference type="InterPro" id="IPR001460">
    <property type="entry name" value="PCN-bd_Tpept"/>
</dbReference>
<dbReference type="GO" id="GO:0008955">
    <property type="term" value="F:peptidoglycan glycosyltransferase activity"/>
    <property type="evidence" value="ECO:0007669"/>
    <property type="project" value="UniProtKB-EC"/>
</dbReference>
<keyword evidence="5 22" id="KW-0121">Carboxypeptidase</keyword>
<keyword evidence="12" id="KW-0573">Peptidoglycan synthesis</keyword>
<keyword evidence="16" id="KW-0961">Cell wall biogenesis/degradation</keyword>
<evidence type="ECO:0000259" key="21">
    <source>
        <dbReference type="Pfam" id="PF00912"/>
    </source>
</evidence>
<dbReference type="InterPro" id="IPR012338">
    <property type="entry name" value="Beta-lactam/transpept-like"/>
</dbReference>
<evidence type="ECO:0000256" key="18">
    <source>
        <dbReference type="ARBA" id="ARBA00049902"/>
    </source>
</evidence>
<gene>
    <name evidence="22" type="ORF">EHQ52_04690</name>
</gene>
<keyword evidence="15" id="KW-0511">Multifunctional enzyme</keyword>
<dbReference type="GO" id="GO:0004180">
    <property type="term" value="F:carboxypeptidase activity"/>
    <property type="evidence" value="ECO:0007669"/>
    <property type="project" value="UniProtKB-KW"/>
</dbReference>
<dbReference type="Gene3D" id="3.40.710.10">
    <property type="entry name" value="DD-peptidase/beta-lactamase superfamily"/>
    <property type="match status" value="1"/>
</dbReference>
<evidence type="ECO:0000256" key="12">
    <source>
        <dbReference type="ARBA" id="ARBA00022984"/>
    </source>
</evidence>
<dbReference type="InterPro" id="IPR001264">
    <property type="entry name" value="Glyco_trans_51"/>
</dbReference>
<dbReference type="Pfam" id="PF00912">
    <property type="entry name" value="Transgly"/>
    <property type="match status" value="1"/>
</dbReference>
<dbReference type="SUPFAM" id="SSF53955">
    <property type="entry name" value="Lysozyme-like"/>
    <property type="match status" value="1"/>
</dbReference>
<evidence type="ECO:0000313" key="23">
    <source>
        <dbReference type="Proteomes" id="UP000297871"/>
    </source>
</evidence>
<dbReference type="Gene3D" id="1.10.3810.10">
    <property type="entry name" value="Biosynthetic peptidoglycan transglycosylase-like"/>
    <property type="match status" value="1"/>
</dbReference>
<keyword evidence="10" id="KW-0378">Hydrolase</keyword>
<keyword evidence="6" id="KW-0645">Protease</keyword>
<evidence type="ECO:0000256" key="19">
    <source>
        <dbReference type="SAM" id="Phobius"/>
    </source>
</evidence>
<sequence>MLETSVRTLTESKFECLSCGTISRLPEGVPTGTVFKLTCYRCGQKALVRYVSSPIQTIEEKPSPKEEMPAPPVGTPTYQEIERPAIRPIQKEVPKEVSKESPLSNFLESLQTKWENWKESWAKNSSEDRPWFQKVRTETESSPTAFHRPIKTLSERLLEKGRRFQFPKFRPNIWLVLIPLPLALVFLIFFWMGVIQREAEVPGLLSIFYIHQPTVIYDRDGRKVSEIFGKKTSNLEWEAYPENLKRMVLLVEDRSFFSHGGIHYSSVLRAFFVNIISFRFKQGASTITQQLARILLNDREKSLGRKLKEAQLAYALESSLDKEKILLHYMNNVYLGHGAFGFASASEFYFGKKPKDLNVSEMIVLASLASAPNRFSPLKNPDLSSGRVEAILRSLENDGALKEDLRPTIQDIYQTFNTRSPGETVYGNRKDDSPYVTEHVRKFLQTMYPDTNIYESGGFSVYTTISQPVQAELQKVVKTHVENLLKSGQVRRNRLTENGKNADVTPFRNLVADLSPALELFIDTDRFVTGGDSGLQAAVVAVDPQTGDVLLLHGGTEFKSDNQFPRATGMFRQTGSTIKPILYSEAIDSGIANPATHILDAPLIYKNSVSNWMPENIGNQYDGDISLRVALAKSKNTAAVQIAEKLGLGEISAAFERFFFPEEKVLKSRFRRDLSLALGSLELSPLEMASAYSAFANDGNIVRPHLIEKVVDRAGNVVYQRKDQDEFNLKWPQTRKAITPPTAEIMVDLLHGSANHAGVRNTGYRGEVAGKTGTTNEHRDAWFVGVRPGISMAVWLGYDSPSFGMGNSALGGTIAAPLWGTIAKLFDSAESGDKEERKKYTYSQRAVTMEICPESGKLPGPDCPKKTSEIFHPSHLPAETCPLTHKSDAKQELLKNVF</sequence>
<proteinExistence type="inferred from homology"/>
<keyword evidence="23" id="KW-1185">Reference proteome</keyword>
<evidence type="ECO:0000256" key="5">
    <source>
        <dbReference type="ARBA" id="ARBA00022645"/>
    </source>
</evidence>
<dbReference type="RefSeq" id="WP_135614111.1">
    <property type="nucleotide sequence ID" value="NZ_RQFY01000004.1"/>
</dbReference>
<protein>
    <recommendedName>
        <fullName evidence="17">peptidoglycan glycosyltransferase</fullName>
        <ecNumber evidence="17">2.4.99.28</ecNumber>
    </recommendedName>
</protein>
<dbReference type="InterPro" id="IPR036950">
    <property type="entry name" value="PBP_transglycosylase"/>
</dbReference>
<name>A0A4R9J5C8_9LEPT</name>
<dbReference type="Proteomes" id="UP000297871">
    <property type="component" value="Unassembled WGS sequence"/>
</dbReference>
<dbReference type="InterPro" id="IPR050396">
    <property type="entry name" value="Glycosyltr_51/Transpeptidase"/>
</dbReference>
<evidence type="ECO:0000256" key="1">
    <source>
        <dbReference type="ARBA" id="ARBA00004370"/>
    </source>
</evidence>
<evidence type="ECO:0000256" key="10">
    <source>
        <dbReference type="ARBA" id="ARBA00022801"/>
    </source>
</evidence>
<keyword evidence="13 19" id="KW-1133">Transmembrane helix</keyword>
<evidence type="ECO:0000259" key="20">
    <source>
        <dbReference type="Pfam" id="PF00905"/>
    </source>
</evidence>
<keyword evidence="7" id="KW-0328">Glycosyltransferase</keyword>
<feature type="domain" description="Glycosyl transferase family 51" evidence="21">
    <location>
        <begin position="222"/>
        <end position="395"/>
    </location>
</feature>
<dbReference type="EMBL" id="RQFY01000004">
    <property type="protein sequence ID" value="TGL33833.1"/>
    <property type="molecule type" value="Genomic_DNA"/>
</dbReference>
<dbReference type="SUPFAM" id="SSF56601">
    <property type="entry name" value="beta-lactamase/transpeptidase-like"/>
    <property type="match status" value="1"/>
</dbReference>
<evidence type="ECO:0000256" key="8">
    <source>
        <dbReference type="ARBA" id="ARBA00022679"/>
    </source>
</evidence>
<keyword evidence="14 19" id="KW-0472">Membrane</keyword>
<accession>A0A4R9J5C8</accession>
<evidence type="ECO:0000256" key="3">
    <source>
        <dbReference type="ARBA" id="ARBA00007090"/>
    </source>
</evidence>
<evidence type="ECO:0000256" key="2">
    <source>
        <dbReference type="ARBA" id="ARBA00004752"/>
    </source>
</evidence>
<keyword evidence="9 19" id="KW-0812">Transmembrane</keyword>
<dbReference type="PANTHER" id="PTHR32282:SF27">
    <property type="entry name" value="PENICILLIN-BINDING PROTEIN 1A"/>
    <property type="match status" value="1"/>
</dbReference>
<comment type="caution">
    <text evidence="22">The sequence shown here is derived from an EMBL/GenBank/DDBJ whole genome shotgun (WGS) entry which is preliminary data.</text>
</comment>
<dbReference type="AlphaFoldDB" id="A0A4R9J5C8"/>
<evidence type="ECO:0000256" key="16">
    <source>
        <dbReference type="ARBA" id="ARBA00023316"/>
    </source>
</evidence>
<dbReference type="PANTHER" id="PTHR32282">
    <property type="entry name" value="BINDING PROTEIN TRANSPEPTIDASE, PUTATIVE-RELATED"/>
    <property type="match status" value="1"/>
</dbReference>
<keyword evidence="11" id="KW-0133">Cell shape</keyword>
<dbReference type="GO" id="GO:0008658">
    <property type="term" value="F:penicillin binding"/>
    <property type="evidence" value="ECO:0007669"/>
    <property type="project" value="InterPro"/>
</dbReference>
<evidence type="ECO:0000256" key="17">
    <source>
        <dbReference type="ARBA" id="ARBA00044770"/>
    </source>
</evidence>
<dbReference type="Pfam" id="PF00905">
    <property type="entry name" value="Transpeptidase"/>
    <property type="match status" value="1"/>
</dbReference>
<feature type="domain" description="Penicillin-binding protein transpeptidase" evidence="20">
    <location>
        <begin position="538"/>
        <end position="804"/>
    </location>
</feature>
<dbReference type="InterPro" id="IPR023346">
    <property type="entry name" value="Lysozyme-like_dom_sf"/>
</dbReference>
<dbReference type="GO" id="GO:0016020">
    <property type="term" value="C:membrane"/>
    <property type="evidence" value="ECO:0007669"/>
    <property type="project" value="UniProtKB-SubCell"/>
</dbReference>
<comment type="similarity">
    <text evidence="3">In the C-terminal section; belongs to the transpeptidase family.</text>
</comment>
<evidence type="ECO:0000256" key="13">
    <source>
        <dbReference type="ARBA" id="ARBA00022989"/>
    </source>
</evidence>
<dbReference type="EC" id="2.4.99.28" evidence="17"/>
<evidence type="ECO:0000256" key="14">
    <source>
        <dbReference type="ARBA" id="ARBA00023136"/>
    </source>
</evidence>
<evidence type="ECO:0000256" key="15">
    <source>
        <dbReference type="ARBA" id="ARBA00023268"/>
    </source>
</evidence>
<organism evidence="22 23">
    <name type="scientific">Leptospira koniambonensis</name>
    <dbReference type="NCBI Taxonomy" id="2484950"/>
    <lineage>
        <taxon>Bacteria</taxon>
        <taxon>Pseudomonadati</taxon>
        <taxon>Spirochaetota</taxon>
        <taxon>Spirochaetia</taxon>
        <taxon>Leptospirales</taxon>
        <taxon>Leptospiraceae</taxon>
        <taxon>Leptospira</taxon>
    </lineage>
</organism>
<dbReference type="GO" id="GO:0071555">
    <property type="term" value="P:cell wall organization"/>
    <property type="evidence" value="ECO:0007669"/>
    <property type="project" value="UniProtKB-KW"/>
</dbReference>
<dbReference type="GO" id="GO:0030288">
    <property type="term" value="C:outer membrane-bounded periplasmic space"/>
    <property type="evidence" value="ECO:0007669"/>
    <property type="project" value="TreeGrafter"/>
</dbReference>
<evidence type="ECO:0000313" key="22">
    <source>
        <dbReference type="EMBL" id="TGL33833.1"/>
    </source>
</evidence>
<evidence type="ECO:0000256" key="4">
    <source>
        <dbReference type="ARBA" id="ARBA00007739"/>
    </source>
</evidence>
<comment type="catalytic activity">
    <reaction evidence="18">
        <text>[GlcNAc-(1-&gt;4)-Mur2Ac(oyl-L-Ala-gamma-D-Glu-L-Lys-D-Ala-D-Ala)](n)-di-trans,octa-cis-undecaprenyl diphosphate + beta-D-GlcNAc-(1-&gt;4)-Mur2Ac(oyl-L-Ala-gamma-D-Glu-L-Lys-D-Ala-D-Ala)-di-trans,octa-cis-undecaprenyl diphosphate = [GlcNAc-(1-&gt;4)-Mur2Ac(oyl-L-Ala-gamma-D-Glu-L-Lys-D-Ala-D-Ala)](n+1)-di-trans,octa-cis-undecaprenyl diphosphate + di-trans,octa-cis-undecaprenyl diphosphate + H(+)</text>
        <dbReference type="Rhea" id="RHEA:23708"/>
        <dbReference type="Rhea" id="RHEA-COMP:9602"/>
        <dbReference type="Rhea" id="RHEA-COMP:9603"/>
        <dbReference type="ChEBI" id="CHEBI:15378"/>
        <dbReference type="ChEBI" id="CHEBI:58405"/>
        <dbReference type="ChEBI" id="CHEBI:60033"/>
        <dbReference type="ChEBI" id="CHEBI:78435"/>
        <dbReference type="EC" id="2.4.99.28"/>
    </reaction>
</comment>
<keyword evidence="8" id="KW-0808">Transferase</keyword>
<feature type="transmembrane region" description="Helical" evidence="19">
    <location>
        <begin position="172"/>
        <end position="192"/>
    </location>
</feature>
<evidence type="ECO:0000256" key="11">
    <source>
        <dbReference type="ARBA" id="ARBA00022960"/>
    </source>
</evidence>
<comment type="pathway">
    <text evidence="2">Cell wall biogenesis; peptidoglycan biosynthesis.</text>
</comment>
<evidence type="ECO:0000256" key="6">
    <source>
        <dbReference type="ARBA" id="ARBA00022670"/>
    </source>
</evidence>
<comment type="subcellular location">
    <subcellularLocation>
        <location evidence="1">Membrane</location>
    </subcellularLocation>
</comment>
<dbReference type="OrthoDB" id="343702at2"/>
<evidence type="ECO:0000256" key="9">
    <source>
        <dbReference type="ARBA" id="ARBA00022692"/>
    </source>
</evidence>
<comment type="similarity">
    <text evidence="4">In the N-terminal section; belongs to the glycosyltransferase 51 family.</text>
</comment>
<dbReference type="GO" id="GO:0006508">
    <property type="term" value="P:proteolysis"/>
    <property type="evidence" value="ECO:0007669"/>
    <property type="project" value="UniProtKB-KW"/>
</dbReference>
<reference evidence="22" key="1">
    <citation type="journal article" date="2019" name="PLoS Negl. Trop. Dis.">
        <title>Revisiting the worldwide diversity of Leptospira species in the environment.</title>
        <authorList>
            <person name="Vincent A.T."/>
            <person name="Schiettekatte O."/>
            <person name="Bourhy P."/>
            <person name="Veyrier F.J."/>
            <person name="Picardeau M."/>
        </authorList>
    </citation>
    <scope>NUCLEOTIDE SEQUENCE [LARGE SCALE GENOMIC DNA]</scope>
    <source>
        <strain evidence="22">201800265</strain>
    </source>
</reference>